<keyword evidence="3" id="KW-1185">Reference proteome</keyword>
<keyword evidence="1" id="KW-0732">Signal</keyword>
<dbReference type="PROSITE" id="PS51257">
    <property type="entry name" value="PROKAR_LIPOPROTEIN"/>
    <property type="match status" value="1"/>
</dbReference>
<evidence type="ECO:0008006" key="4">
    <source>
        <dbReference type="Google" id="ProtNLM"/>
    </source>
</evidence>
<evidence type="ECO:0000313" key="3">
    <source>
        <dbReference type="Proteomes" id="UP001634394"/>
    </source>
</evidence>
<comment type="caution">
    <text evidence="2">The sequence shown here is derived from an EMBL/GenBank/DDBJ whole genome shotgun (WGS) entry which is preliminary data.</text>
</comment>
<proteinExistence type="predicted"/>
<protein>
    <recommendedName>
        <fullName evidence="4">Cyanovirin-N domain-containing protein</fullName>
    </recommendedName>
</protein>
<accession>A0ABD3XLA2</accession>
<organism evidence="2 3">
    <name type="scientific">Sinanodonta woodiana</name>
    <name type="common">Chinese pond mussel</name>
    <name type="synonym">Anodonta woodiana</name>
    <dbReference type="NCBI Taxonomy" id="1069815"/>
    <lineage>
        <taxon>Eukaryota</taxon>
        <taxon>Metazoa</taxon>
        <taxon>Spiralia</taxon>
        <taxon>Lophotrochozoa</taxon>
        <taxon>Mollusca</taxon>
        <taxon>Bivalvia</taxon>
        <taxon>Autobranchia</taxon>
        <taxon>Heteroconchia</taxon>
        <taxon>Palaeoheterodonta</taxon>
        <taxon>Unionida</taxon>
        <taxon>Unionoidea</taxon>
        <taxon>Unionidae</taxon>
        <taxon>Unioninae</taxon>
        <taxon>Sinanodonta</taxon>
    </lineage>
</organism>
<evidence type="ECO:0000313" key="2">
    <source>
        <dbReference type="EMBL" id="KAL3885718.1"/>
    </source>
</evidence>
<dbReference type="AlphaFoldDB" id="A0ABD3XLA2"/>
<reference evidence="2 3" key="1">
    <citation type="submission" date="2024-11" db="EMBL/GenBank/DDBJ databases">
        <title>Chromosome-level genome assembly of the freshwater bivalve Anodonta woodiana.</title>
        <authorList>
            <person name="Chen X."/>
        </authorList>
    </citation>
    <scope>NUCLEOTIDE SEQUENCE [LARGE SCALE GENOMIC DNA]</scope>
    <source>
        <strain evidence="2">MN2024</strain>
        <tissue evidence="2">Gills</tissue>
    </source>
</reference>
<dbReference type="Proteomes" id="UP001634394">
    <property type="component" value="Unassembled WGS sequence"/>
</dbReference>
<feature type="chain" id="PRO_5044798663" description="Cyanovirin-N domain-containing protein" evidence="1">
    <location>
        <begin position="18"/>
        <end position="236"/>
    </location>
</feature>
<name>A0ABD3XLA2_SINWO</name>
<dbReference type="EMBL" id="JBJQND010000002">
    <property type="protein sequence ID" value="KAL3885718.1"/>
    <property type="molecule type" value="Genomic_DNA"/>
</dbReference>
<gene>
    <name evidence="2" type="ORF">ACJMK2_025763</name>
</gene>
<evidence type="ECO:0000256" key="1">
    <source>
        <dbReference type="SAM" id="SignalP"/>
    </source>
</evidence>
<sequence>MKLLTLCFLALASTAIANITGHHPTTGACLCITGTAVNARDNHGIHATVVATLNNGDCFKFHGGILTADGYTWFQLQNVHGHVTSSSGTGSCSAAVKDLACKILAQHNSHQISLWDQHPSGVHDNAFALNNIRDTCDGHMASRSHYTCSICPSGAPGGHVCLSETLLRYLHDLGTHGRIHVNEIAGACHHCGSDHYSGRAVDLHNDARSSEYMSKCRAIGGTPLDEGNHIHCSVHS</sequence>
<feature type="signal peptide" evidence="1">
    <location>
        <begin position="1"/>
        <end position="17"/>
    </location>
</feature>